<dbReference type="KEGG" id="sle:sle_12560"/>
<feature type="compositionally biased region" description="Low complexity" evidence="1">
    <location>
        <begin position="79"/>
        <end position="90"/>
    </location>
</feature>
<dbReference type="Proteomes" id="UP000035016">
    <property type="component" value="Chromosome Chromosome"/>
</dbReference>
<dbReference type="AlphaFoldDB" id="A0A0F7VQ46"/>
<feature type="signal peptide" evidence="3">
    <location>
        <begin position="1"/>
        <end position="27"/>
    </location>
</feature>
<proteinExistence type="predicted"/>
<evidence type="ECO:0000256" key="3">
    <source>
        <dbReference type="SAM" id="SignalP"/>
    </source>
</evidence>
<keyword evidence="2" id="KW-0472">Membrane</keyword>
<feature type="region of interest" description="Disordered" evidence="1">
    <location>
        <begin position="23"/>
        <end position="189"/>
    </location>
</feature>
<keyword evidence="2" id="KW-1133">Transmembrane helix</keyword>
<name>A0A0F7VQ46_STRLW</name>
<feature type="region of interest" description="Disordered" evidence="1">
    <location>
        <begin position="313"/>
        <end position="332"/>
    </location>
</feature>
<evidence type="ECO:0000256" key="2">
    <source>
        <dbReference type="SAM" id="Phobius"/>
    </source>
</evidence>
<feature type="chain" id="PRO_5039090416" evidence="3">
    <location>
        <begin position="28"/>
        <end position="385"/>
    </location>
</feature>
<keyword evidence="2" id="KW-0812">Transmembrane</keyword>
<reference evidence="4 5" key="1">
    <citation type="submission" date="2015-02" db="EMBL/GenBank/DDBJ databases">
        <authorList>
            <person name="Gomez-Escribano P.J."/>
        </authorList>
    </citation>
    <scope>NUCLEOTIDE SEQUENCE [LARGE SCALE GENOMIC DNA]</scope>
    <source>
        <strain evidence="5">C34 (DSM 42122 / NRRL B-24963)</strain>
    </source>
</reference>
<dbReference type="EMBL" id="LN831790">
    <property type="protein sequence ID" value="CQR60718.1"/>
    <property type="molecule type" value="Genomic_DNA"/>
</dbReference>
<protein>
    <submittedName>
        <fullName evidence="4">Secreted Protein</fullName>
    </submittedName>
</protein>
<feature type="compositionally biased region" description="Low complexity" evidence="1">
    <location>
        <begin position="173"/>
        <end position="187"/>
    </location>
</feature>
<gene>
    <name evidence="4" type="primary">sle_12560</name>
</gene>
<organism evidence="4 5">
    <name type="scientific">Streptomyces leeuwenhoekii</name>
    <dbReference type="NCBI Taxonomy" id="1437453"/>
    <lineage>
        <taxon>Bacteria</taxon>
        <taxon>Bacillati</taxon>
        <taxon>Actinomycetota</taxon>
        <taxon>Actinomycetes</taxon>
        <taxon>Kitasatosporales</taxon>
        <taxon>Streptomycetaceae</taxon>
        <taxon>Streptomyces</taxon>
    </lineage>
</organism>
<evidence type="ECO:0000313" key="4">
    <source>
        <dbReference type="EMBL" id="CQR60718.1"/>
    </source>
</evidence>
<dbReference type="RefSeq" id="WP_099053589.1">
    <property type="nucleotide sequence ID" value="NZ_LN831790.1"/>
</dbReference>
<accession>A0A0F7VQ46</accession>
<evidence type="ECO:0000256" key="1">
    <source>
        <dbReference type="SAM" id="MobiDB-lite"/>
    </source>
</evidence>
<evidence type="ECO:0000313" key="5">
    <source>
        <dbReference type="Proteomes" id="UP000035016"/>
    </source>
</evidence>
<feature type="transmembrane region" description="Helical" evidence="2">
    <location>
        <begin position="347"/>
        <end position="366"/>
    </location>
</feature>
<sequence>MRRTARALSAAVLASAALGVPAAAATAAPGAPEEPRIASAAQPRPRALGERVAESAPEPGDAAGSEDSAESWEPGGPGADAAGEPGVPGERAAEPAADPVAPGEVGEPGDAGELGTEGAAELLVPDDPGGGAPVEPGSEDAGEPVEPGSEDAGQPVEPDSGGAGQPVEPGRPGEPAAKVAPGAAAPGDSVTVSVTCDAAGGAAPAALDATSEAFDGGSVPLRKVSGGDATAPGAAYRGTARIAPAEDFEGAADAAGTDSAWTVDGTCPAPADGGRGAPWSAKLMVARPGGTAGPCPEGAGHDGSCAGGTPRPCPTPAAPHGPEEEPCGGATARHGVRAGHGGAFTRSVPALVAGGLLIAGAAGAAVHRLRARRGAFAAHPGSRLR</sequence>
<keyword evidence="3" id="KW-0732">Signal</keyword>